<evidence type="ECO:0000259" key="6">
    <source>
        <dbReference type="Pfam" id="PF23559"/>
    </source>
</evidence>
<reference evidence="8" key="1">
    <citation type="journal article" date="2023" name="Plant J.">
        <title>The genome of the king protea, Protea cynaroides.</title>
        <authorList>
            <person name="Chang J."/>
            <person name="Duong T.A."/>
            <person name="Schoeman C."/>
            <person name="Ma X."/>
            <person name="Roodt D."/>
            <person name="Barker N."/>
            <person name="Li Z."/>
            <person name="Van de Peer Y."/>
            <person name="Mizrachi E."/>
        </authorList>
    </citation>
    <scope>NUCLEOTIDE SEQUENCE</scope>
    <source>
        <tissue evidence="8">Young leaves</tissue>
    </source>
</reference>
<dbReference type="CDD" id="cd14798">
    <property type="entry name" value="RX-CC_like"/>
    <property type="match status" value="1"/>
</dbReference>
<dbReference type="Gene3D" id="3.40.50.300">
    <property type="entry name" value="P-loop containing nucleotide triphosphate hydrolases"/>
    <property type="match status" value="1"/>
</dbReference>
<dbReference type="Pfam" id="PF18052">
    <property type="entry name" value="Rx_N"/>
    <property type="match status" value="1"/>
</dbReference>
<feature type="domain" description="Disease resistance N-terminal" evidence="5">
    <location>
        <begin position="9"/>
        <end position="88"/>
    </location>
</feature>
<dbReference type="Pfam" id="PF00931">
    <property type="entry name" value="NB-ARC"/>
    <property type="match status" value="1"/>
</dbReference>
<dbReference type="InterPro" id="IPR044974">
    <property type="entry name" value="Disease_R_plants"/>
</dbReference>
<dbReference type="InterPro" id="IPR055414">
    <property type="entry name" value="LRR_R13L4/SHOC2-like"/>
</dbReference>
<comment type="caution">
    <text evidence="8">The sequence shown here is derived from an EMBL/GenBank/DDBJ whole genome shotgun (WGS) entry which is preliminary data.</text>
</comment>
<dbReference type="PANTHER" id="PTHR23155">
    <property type="entry name" value="DISEASE RESISTANCE PROTEIN RP"/>
    <property type="match status" value="1"/>
</dbReference>
<dbReference type="Gene3D" id="1.10.10.10">
    <property type="entry name" value="Winged helix-like DNA-binding domain superfamily/Winged helix DNA-binding domain"/>
    <property type="match status" value="1"/>
</dbReference>
<dbReference type="Pfam" id="PF23598">
    <property type="entry name" value="LRR_14"/>
    <property type="match status" value="1"/>
</dbReference>
<evidence type="ECO:0000256" key="1">
    <source>
        <dbReference type="ARBA" id="ARBA00022737"/>
    </source>
</evidence>
<dbReference type="Gene3D" id="1.10.8.430">
    <property type="entry name" value="Helical domain of apoptotic protease-activating factors"/>
    <property type="match status" value="1"/>
</dbReference>
<dbReference type="FunFam" id="3.40.50.300:FF:001091">
    <property type="entry name" value="Probable disease resistance protein At1g61300"/>
    <property type="match status" value="1"/>
</dbReference>
<dbReference type="GO" id="GO:0043531">
    <property type="term" value="F:ADP binding"/>
    <property type="evidence" value="ECO:0007669"/>
    <property type="project" value="InterPro"/>
</dbReference>
<dbReference type="InterPro" id="IPR002182">
    <property type="entry name" value="NB-ARC"/>
</dbReference>
<dbReference type="SUPFAM" id="SSF52540">
    <property type="entry name" value="P-loop containing nucleoside triphosphate hydrolases"/>
    <property type="match status" value="1"/>
</dbReference>
<evidence type="ECO:0000256" key="2">
    <source>
        <dbReference type="ARBA" id="ARBA00022741"/>
    </source>
</evidence>
<evidence type="ECO:0000259" key="5">
    <source>
        <dbReference type="Pfam" id="PF18052"/>
    </source>
</evidence>
<accession>A0A9Q0JW64</accession>
<organism evidence="8 9">
    <name type="scientific">Protea cynaroides</name>
    <dbReference type="NCBI Taxonomy" id="273540"/>
    <lineage>
        <taxon>Eukaryota</taxon>
        <taxon>Viridiplantae</taxon>
        <taxon>Streptophyta</taxon>
        <taxon>Embryophyta</taxon>
        <taxon>Tracheophyta</taxon>
        <taxon>Spermatophyta</taxon>
        <taxon>Magnoliopsida</taxon>
        <taxon>Proteales</taxon>
        <taxon>Proteaceae</taxon>
        <taxon>Protea</taxon>
    </lineage>
</organism>
<dbReference type="InterPro" id="IPR042197">
    <property type="entry name" value="Apaf_helical"/>
</dbReference>
<dbReference type="InterPro" id="IPR027417">
    <property type="entry name" value="P-loop_NTPase"/>
</dbReference>
<evidence type="ECO:0000313" key="8">
    <source>
        <dbReference type="EMBL" id="KAJ4953717.1"/>
    </source>
</evidence>
<dbReference type="Proteomes" id="UP001141806">
    <property type="component" value="Unassembled WGS sequence"/>
</dbReference>
<dbReference type="InterPro" id="IPR038005">
    <property type="entry name" value="RX-like_CC"/>
</dbReference>
<gene>
    <name evidence="8" type="ORF">NE237_030549</name>
</gene>
<evidence type="ECO:0000313" key="9">
    <source>
        <dbReference type="Proteomes" id="UP001141806"/>
    </source>
</evidence>
<dbReference type="EMBL" id="JAMYWD010000012">
    <property type="protein sequence ID" value="KAJ4953717.1"/>
    <property type="molecule type" value="Genomic_DNA"/>
</dbReference>
<dbReference type="FunFam" id="1.10.10.10:FF:000322">
    <property type="entry name" value="Probable disease resistance protein At1g63360"/>
    <property type="match status" value="1"/>
</dbReference>
<keyword evidence="1" id="KW-0677">Repeat</keyword>
<dbReference type="Gene3D" id="1.20.5.4130">
    <property type="match status" value="1"/>
</dbReference>
<dbReference type="AlphaFoldDB" id="A0A9Q0JW64"/>
<dbReference type="OrthoDB" id="3027644at2759"/>
<proteinExistence type="predicted"/>
<dbReference type="Gene3D" id="3.80.10.10">
    <property type="entry name" value="Ribonuclease Inhibitor"/>
    <property type="match status" value="1"/>
</dbReference>
<feature type="domain" description="Disease resistance protein winged helix" evidence="6">
    <location>
        <begin position="415"/>
        <end position="485"/>
    </location>
</feature>
<feature type="domain" description="Disease resistance R13L4/SHOC-2-like LRR" evidence="7">
    <location>
        <begin position="578"/>
        <end position="761"/>
    </location>
</feature>
<sequence>MAAAFALNVLDSLCKVIVKEADLFLGVEDQVKILGYHLKLMGSFLKDADSAHQEHVAEVEELVIHIKDLAYDAEDIIDKYLVTARKSAFGFDRLNSKFNKLATKQDLGTKIEAIMNQIKEIYAKKQLPAIQDATRAAVSTPDGSFLPKPRKDPSVAETDDLIGFQNDIDTLVRRLTKGESQRAVIPIVGVGGLGKTTLAKKVYDLVKNEFRCHAWVSLSQDCTPMNVLQQIVKFLTGSIEVKELEKKLSDCLKNKKYFIVLDDIWRVDLWQDMAPCFPDDNNGSRIMFTTRSTDVTLQENSNPNPMEPPYYLSFLNNKDSWELFQKKVFGGESCTSEWEELGRKFAEQCGGLPQAIILLGGLLSVKWRTFSEWEGVLDHVNSSVIEFQNQCLGILALCYNDLPCYLKPLFLYMGVFPHHFEIPWKQLIRLWIAEGLIEAKSDQTMEATADNYLNMLVDRSLVQVVRRRADNGGVKTLKFHDVLRDYCISEGQKENFFDTIKIVDSASLSQSTKLRRVASTSENLDSASQSQSAKICRVVSSLGIFRYMNPESGDFPLKKVRSLLSFTMDSDRESIDRNTLLHIMNLKLLRVLNLEGASVVNLPDDIDRLVHLRYLRLGTSALRSLPLSIFRLSSLETLDIGSSLIRNIPVGFWMLRQLRHAKFVGDPELLLPRQDTSDFSLANLQTLSTVSPKILQYLDFVDMPNLTKLGLCGDLWAHRRYIIRLYNLERLEKLKLVRFTDYRFGLYSIPKVLPETLTKLTLCDTELVIDPMPTLGKLQNLRILKLLQRSCETKVIVCGANLFPQLQVLQLVSLPIEEWTVDATALKRLERLVIHFCPGLKEFPKALWEVKSLLVLDLLKPGQQFKEEIESYEGRHQFKILFGN</sequence>
<dbReference type="Pfam" id="PF23559">
    <property type="entry name" value="WHD_DRP"/>
    <property type="match status" value="1"/>
</dbReference>
<feature type="domain" description="NB-ARC" evidence="4">
    <location>
        <begin position="165"/>
        <end position="332"/>
    </location>
</feature>
<evidence type="ECO:0000259" key="7">
    <source>
        <dbReference type="Pfam" id="PF23598"/>
    </source>
</evidence>
<dbReference type="GO" id="GO:0098542">
    <property type="term" value="P:defense response to other organism"/>
    <property type="evidence" value="ECO:0007669"/>
    <property type="project" value="TreeGrafter"/>
</dbReference>
<keyword evidence="2" id="KW-0547">Nucleotide-binding</keyword>
<evidence type="ECO:0000259" key="4">
    <source>
        <dbReference type="Pfam" id="PF00931"/>
    </source>
</evidence>
<keyword evidence="9" id="KW-1185">Reference proteome</keyword>
<evidence type="ECO:0000256" key="3">
    <source>
        <dbReference type="ARBA" id="ARBA00022821"/>
    </source>
</evidence>
<dbReference type="PANTHER" id="PTHR23155:SF1193">
    <property type="entry name" value="DISEASE RESISTANCE PROTEIN RPP13-RELATED"/>
    <property type="match status" value="1"/>
</dbReference>
<dbReference type="InterPro" id="IPR036388">
    <property type="entry name" value="WH-like_DNA-bd_sf"/>
</dbReference>
<name>A0A9Q0JW64_9MAGN</name>
<dbReference type="SUPFAM" id="SSF52058">
    <property type="entry name" value="L domain-like"/>
    <property type="match status" value="1"/>
</dbReference>
<dbReference type="InterPro" id="IPR032675">
    <property type="entry name" value="LRR_dom_sf"/>
</dbReference>
<dbReference type="InterPro" id="IPR058922">
    <property type="entry name" value="WHD_DRP"/>
</dbReference>
<protein>
    <submittedName>
        <fullName evidence="8">Uncharacterized protein</fullName>
    </submittedName>
</protein>
<dbReference type="PRINTS" id="PR00364">
    <property type="entry name" value="DISEASERSIST"/>
</dbReference>
<dbReference type="InterPro" id="IPR041118">
    <property type="entry name" value="Rx_N"/>
</dbReference>
<keyword evidence="3" id="KW-0611">Plant defense</keyword>